<dbReference type="Gene3D" id="3.40.50.150">
    <property type="entry name" value="Vaccinia Virus protein VP39"/>
    <property type="match status" value="1"/>
</dbReference>
<sequence length="425" mass="46399">MAQRPGNMSELQQLATTLLTDVTHYTLRGNAPAGVSENSRAAIMTTAQAIIDLVRCDTHLEPMDDCVKIGEMVAKQMFAAFGAFQQIPPEGSVTYAELATSVRCDVHLLTRLVWMLLSTGILRQDGRDRIAHTGRPVADGPLRILTSSAYPHPHPHRFTHGLVSYAKLSDYFRQYGRSEPRGPTPVPFSFAYGQPEKTIWDVAYQDPEMKRIFMRAMTAMGAVSPVCGLYDFSWVVEASKVDDGRRMLLVDVGGGNGHATRSIARSGLPLQRCVLQDTELVISEVKQADEMGVVKLMAIDMHKEQPVKGAYVYYIRYCLHDYSDEAAIAILGVIADAMAGDSRLLIAEQVLDNPPSAPAASLDLLMLTVGGKERTEEMWRDVIAAAGLELADVFSAEGNPHAVLECVKPGGGTRGHLGVRRSASM</sequence>
<dbReference type="PROSITE" id="PS51683">
    <property type="entry name" value="SAM_OMT_II"/>
    <property type="match status" value="1"/>
</dbReference>
<dbReference type="GO" id="GO:0032259">
    <property type="term" value="P:methylation"/>
    <property type="evidence" value="ECO:0007669"/>
    <property type="project" value="UniProtKB-KW"/>
</dbReference>
<dbReference type="AlphaFoldDB" id="A0AAD9A5V9"/>
<proteinExistence type="predicted"/>
<evidence type="ECO:0000256" key="2">
    <source>
        <dbReference type="ARBA" id="ARBA00022679"/>
    </source>
</evidence>
<organism evidence="5 6">
    <name type="scientific">Colletotrichum chrysophilum</name>
    <dbReference type="NCBI Taxonomy" id="1836956"/>
    <lineage>
        <taxon>Eukaryota</taxon>
        <taxon>Fungi</taxon>
        <taxon>Dikarya</taxon>
        <taxon>Ascomycota</taxon>
        <taxon>Pezizomycotina</taxon>
        <taxon>Sordariomycetes</taxon>
        <taxon>Hypocreomycetidae</taxon>
        <taxon>Glomerellales</taxon>
        <taxon>Glomerellaceae</taxon>
        <taxon>Colletotrichum</taxon>
        <taxon>Colletotrichum gloeosporioides species complex</taxon>
    </lineage>
</organism>
<accession>A0AAD9A5V9</accession>
<dbReference type="PANTHER" id="PTHR43712">
    <property type="entry name" value="PUTATIVE (AFU_ORTHOLOGUE AFUA_4G14580)-RELATED"/>
    <property type="match status" value="1"/>
</dbReference>
<evidence type="ECO:0000259" key="4">
    <source>
        <dbReference type="Pfam" id="PF00891"/>
    </source>
</evidence>
<keyword evidence="1" id="KW-0489">Methyltransferase</keyword>
<dbReference type="InterPro" id="IPR029063">
    <property type="entry name" value="SAM-dependent_MTases_sf"/>
</dbReference>
<evidence type="ECO:0000256" key="3">
    <source>
        <dbReference type="ARBA" id="ARBA00022691"/>
    </source>
</evidence>
<evidence type="ECO:0000256" key="1">
    <source>
        <dbReference type="ARBA" id="ARBA00022603"/>
    </source>
</evidence>
<dbReference type="GO" id="GO:0008171">
    <property type="term" value="F:O-methyltransferase activity"/>
    <property type="evidence" value="ECO:0007669"/>
    <property type="project" value="InterPro"/>
</dbReference>
<evidence type="ECO:0000313" key="6">
    <source>
        <dbReference type="Proteomes" id="UP001243330"/>
    </source>
</evidence>
<name>A0AAD9A5V9_9PEZI</name>
<feature type="domain" description="O-methyltransferase C-terminal" evidence="4">
    <location>
        <begin position="165"/>
        <end position="388"/>
    </location>
</feature>
<dbReference type="EMBL" id="JAQOWY010000460">
    <property type="protein sequence ID" value="KAK1841734.1"/>
    <property type="molecule type" value="Genomic_DNA"/>
</dbReference>
<gene>
    <name evidence="5" type="ORF">CCHR01_15637</name>
</gene>
<keyword evidence="6" id="KW-1185">Reference proteome</keyword>
<dbReference type="InterPro" id="IPR001077">
    <property type="entry name" value="COMT_C"/>
</dbReference>
<dbReference type="Proteomes" id="UP001243330">
    <property type="component" value="Unassembled WGS sequence"/>
</dbReference>
<dbReference type="InterPro" id="IPR016461">
    <property type="entry name" value="COMT-like"/>
</dbReference>
<dbReference type="PANTHER" id="PTHR43712:SF16">
    <property type="entry name" value="O-METHYLTRANSFERASE ELCB"/>
    <property type="match status" value="1"/>
</dbReference>
<keyword evidence="3" id="KW-0949">S-adenosyl-L-methionine</keyword>
<evidence type="ECO:0000313" key="5">
    <source>
        <dbReference type="EMBL" id="KAK1841734.1"/>
    </source>
</evidence>
<dbReference type="SUPFAM" id="SSF53335">
    <property type="entry name" value="S-adenosyl-L-methionine-dependent methyltransferases"/>
    <property type="match status" value="1"/>
</dbReference>
<comment type="caution">
    <text evidence="5">The sequence shown here is derived from an EMBL/GenBank/DDBJ whole genome shotgun (WGS) entry which is preliminary data.</text>
</comment>
<dbReference type="Pfam" id="PF00891">
    <property type="entry name" value="Methyltransf_2"/>
    <property type="match status" value="1"/>
</dbReference>
<reference evidence="5" key="1">
    <citation type="submission" date="2023-01" db="EMBL/GenBank/DDBJ databases">
        <title>Colletotrichum chrysophilum M932 genome sequence.</title>
        <authorList>
            <person name="Baroncelli R."/>
        </authorList>
    </citation>
    <scope>NUCLEOTIDE SEQUENCE</scope>
    <source>
        <strain evidence="5">M932</strain>
    </source>
</reference>
<keyword evidence="2" id="KW-0808">Transferase</keyword>
<protein>
    <submittedName>
        <fullName evidence="5">O-methyltransferase</fullName>
    </submittedName>
</protein>